<dbReference type="GO" id="GO:0007007">
    <property type="term" value="P:inner mitochondrial membrane organization"/>
    <property type="evidence" value="ECO:0007669"/>
    <property type="project" value="TreeGrafter"/>
</dbReference>
<comment type="similarity">
    <text evidence="2 13">Belongs to the taffazin family.</text>
</comment>
<dbReference type="Pfam" id="PF01553">
    <property type="entry name" value="Acyltransferase"/>
    <property type="match status" value="1"/>
</dbReference>
<dbReference type="GO" id="GO:0005741">
    <property type="term" value="C:mitochondrial outer membrane"/>
    <property type="evidence" value="ECO:0007669"/>
    <property type="project" value="UniProtKB-SubCell"/>
</dbReference>
<evidence type="ECO:0000256" key="8">
    <source>
        <dbReference type="ARBA" id="ARBA00023136"/>
    </source>
</evidence>
<dbReference type="InterPro" id="IPR000872">
    <property type="entry name" value="Tafazzin"/>
</dbReference>
<reference evidence="15 16" key="1">
    <citation type="journal article" date="2017" name="Nat. Ecol. Evol.">
        <title>Scallop genome provides insights into evolution of bilaterian karyotype and development.</title>
        <authorList>
            <person name="Wang S."/>
            <person name="Zhang J."/>
            <person name="Jiao W."/>
            <person name="Li J."/>
            <person name="Xun X."/>
            <person name="Sun Y."/>
            <person name="Guo X."/>
            <person name="Huan P."/>
            <person name="Dong B."/>
            <person name="Zhang L."/>
            <person name="Hu X."/>
            <person name="Sun X."/>
            <person name="Wang J."/>
            <person name="Zhao C."/>
            <person name="Wang Y."/>
            <person name="Wang D."/>
            <person name="Huang X."/>
            <person name="Wang R."/>
            <person name="Lv J."/>
            <person name="Li Y."/>
            <person name="Zhang Z."/>
            <person name="Liu B."/>
            <person name="Lu W."/>
            <person name="Hui Y."/>
            <person name="Liang J."/>
            <person name="Zhou Z."/>
            <person name="Hou R."/>
            <person name="Li X."/>
            <person name="Liu Y."/>
            <person name="Li H."/>
            <person name="Ning X."/>
            <person name="Lin Y."/>
            <person name="Zhao L."/>
            <person name="Xing Q."/>
            <person name="Dou J."/>
            <person name="Li Y."/>
            <person name="Mao J."/>
            <person name="Guo H."/>
            <person name="Dou H."/>
            <person name="Li T."/>
            <person name="Mu C."/>
            <person name="Jiang W."/>
            <person name="Fu Q."/>
            <person name="Fu X."/>
            <person name="Miao Y."/>
            <person name="Liu J."/>
            <person name="Yu Q."/>
            <person name="Li R."/>
            <person name="Liao H."/>
            <person name="Li X."/>
            <person name="Kong Y."/>
            <person name="Jiang Z."/>
            <person name="Chourrout D."/>
            <person name="Li R."/>
            <person name="Bao Z."/>
        </authorList>
    </citation>
    <scope>NUCLEOTIDE SEQUENCE [LARGE SCALE GENOMIC DNA]</scope>
    <source>
        <strain evidence="15 16">PY_sf001</strain>
    </source>
</reference>
<dbReference type="OrthoDB" id="193467at2759"/>
<evidence type="ECO:0000256" key="6">
    <source>
        <dbReference type="ARBA" id="ARBA00023098"/>
    </source>
</evidence>
<keyword evidence="16" id="KW-1185">Reference proteome</keyword>
<comment type="catalytic activity">
    <reaction evidence="11">
        <text>1'-[1,2-diacyl-sn-glycero-3-phospho],3'-[1-acyl-sn-glycero-3-phospho]-glycerol + a 1,2-diacyl-sn-glycero-3-phosphocholine = a cardiolipin + a 1-acyl-sn-glycero-3-phosphocholine</text>
        <dbReference type="Rhea" id="RHEA:33731"/>
        <dbReference type="ChEBI" id="CHEBI:57643"/>
        <dbReference type="ChEBI" id="CHEBI:58168"/>
        <dbReference type="ChEBI" id="CHEBI:62237"/>
        <dbReference type="ChEBI" id="CHEBI:64743"/>
    </reaction>
    <physiologicalReaction direction="left-to-right" evidence="11">
        <dbReference type="Rhea" id="RHEA:33732"/>
    </physiologicalReaction>
    <physiologicalReaction direction="right-to-left" evidence="11">
        <dbReference type="Rhea" id="RHEA:33733"/>
    </physiologicalReaction>
</comment>
<dbReference type="STRING" id="6573.A0A210QHR8"/>
<evidence type="ECO:0000256" key="3">
    <source>
        <dbReference type="ARBA" id="ARBA00022679"/>
    </source>
</evidence>
<evidence type="ECO:0000256" key="13">
    <source>
        <dbReference type="RuleBase" id="RU365062"/>
    </source>
</evidence>
<evidence type="ECO:0000256" key="2">
    <source>
        <dbReference type="ARBA" id="ARBA00010524"/>
    </source>
</evidence>
<evidence type="ECO:0000256" key="7">
    <source>
        <dbReference type="ARBA" id="ARBA00023128"/>
    </source>
</evidence>
<comment type="subcellular location">
    <subcellularLocation>
        <location evidence="1">Mitochondrion inner membrane</location>
        <topology evidence="1">Peripheral membrane protein</topology>
        <orientation evidence="1">Intermembrane side</orientation>
    </subcellularLocation>
    <subcellularLocation>
        <location evidence="10">Mitochondrion outer membrane</location>
        <topology evidence="10">Peripheral membrane protein</topology>
        <orientation evidence="10">Intermembrane side</orientation>
    </subcellularLocation>
</comment>
<dbReference type="PANTHER" id="PTHR12497:SF0">
    <property type="entry name" value="TAFAZZIN"/>
    <property type="match status" value="1"/>
</dbReference>
<feature type="domain" description="Phospholipid/glycerol acyltransferase" evidence="14">
    <location>
        <begin position="63"/>
        <end position="189"/>
    </location>
</feature>
<dbReference type="Proteomes" id="UP000242188">
    <property type="component" value="Unassembled WGS sequence"/>
</dbReference>
<keyword evidence="3" id="KW-0808">Transferase</keyword>
<keyword evidence="7" id="KW-0496">Mitochondrion</keyword>
<name>A0A210QHR8_MIZYE</name>
<keyword evidence="4" id="KW-1000">Mitochondrion outer membrane</keyword>
<dbReference type="EMBL" id="NEDP02003604">
    <property type="protein sequence ID" value="OWF48313.1"/>
    <property type="molecule type" value="Genomic_DNA"/>
</dbReference>
<sequence length="262" mass="29877">MPLEPHMWQFPKKLDTVWRIKSRVTISSVGLISKLVVGFNNFKVVNKQTLIKNIQSTGNGRGLITVTNHHSCLDDPTLWGILGWKFVFGKLGEKLRWTLTADNICYTNTFNAKFFSLVKGIPVVRGDGVYQRGMDYAIEKLNNGEWVNIFPEARVNQTQELIRYKWGVGRMITEAKELPVVVPFFHLGMDSVSPNEGRFKYFPRICKKVTMVIGDAINFSDIVSQKDKLSPVEYRKKVTDLIQEKMAELQVTAEQIHNPAVS</sequence>
<evidence type="ECO:0000256" key="11">
    <source>
        <dbReference type="ARBA" id="ARBA00047906"/>
    </source>
</evidence>
<evidence type="ECO:0000256" key="12">
    <source>
        <dbReference type="ARBA" id="ARBA00049543"/>
    </source>
</evidence>
<keyword evidence="5" id="KW-0999">Mitochondrion inner membrane</keyword>
<comment type="catalytic activity">
    <reaction evidence="12">
        <text>1,2-di-(9Z-octadecenoyl)-sn-glycero-3-phosphocholine + 1-hexadecanoyl-sn-glycero-3-phosphocholine = 1-hexadecanoyl-2-(9Z-octadecenoyl)-sn-glycero-3-phosphocholine + 1-(9Z-octadecenoyl)-sn-glycero-3-phosphocholine</text>
        <dbReference type="Rhea" id="RHEA:43816"/>
        <dbReference type="ChEBI" id="CHEBI:28610"/>
        <dbReference type="ChEBI" id="CHEBI:72998"/>
        <dbReference type="ChEBI" id="CHEBI:73001"/>
        <dbReference type="ChEBI" id="CHEBI:74669"/>
    </reaction>
    <physiologicalReaction direction="left-to-right" evidence="12">
        <dbReference type="Rhea" id="RHEA:43817"/>
    </physiologicalReaction>
    <physiologicalReaction direction="right-to-left" evidence="12">
        <dbReference type="Rhea" id="RHEA:43818"/>
    </physiologicalReaction>
</comment>
<evidence type="ECO:0000256" key="4">
    <source>
        <dbReference type="ARBA" id="ARBA00022787"/>
    </source>
</evidence>
<dbReference type="SMART" id="SM00563">
    <property type="entry name" value="PlsC"/>
    <property type="match status" value="1"/>
</dbReference>
<accession>A0A210QHR8</accession>
<dbReference type="AlphaFoldDB" id="A0A210QHR8"/>
<dbReference type="PRINTS" id="PR00979">
    <property type="entry name" value="TAFAZZIN"/>
</dbReference>
<proteinExistence type="inferred from homology"/>
<organism evidence="15 16">
    <name type="scientific">Mizuhopecten yessoensis</name>
    <name type="common">Japanese scallop</name>
    <name type="synonym">Patinopecten yessoensis</name>
    <dbReference type="NCBI Taxonomy" id="6573"/>
    <lineage>
        <taxon>Eukaryota</taxon>
        <taxon>Metazoa</taxon>
        <taxon>Spiralia</taxon>
        <taxon>Lophotrochozoa</taxon>
        <taxon>Mollusca</taxon>
        <taxon>Bivalvia</taxon>
        <taxon>Autobranchia</taxon>
        <taxon>Pteriomorphia</taxon>
        <taxon>Pectinida</taxon>
        <taxon>Pectinoidea</taxon>
        <taxon>Pectinidae</taxon>
        <taxon>Mizuhopecten</taxon>
    </lineage>
</organism>
<protein>
    <recommendedName>
        <fullName evidence="13">Tafazzin family protein</fullName>
    </recommendedName>
</protein>
<evidence type="ECO:0000256" key="10">
    <source>
        <dbReference type="ARBA" id="ARBA00024323"/>
    </source>
</evidence>
<dbReference type="GO" id="GO:0035965">
    <property type="term" value="P:cardiolipin acyl-chain remodeling"/>
    <property type="evidence" value="ECO:0007669"/>
    <property type="project" value="TreeGrafter"/>
</dbReference>
<dbReference type="InterPro" id="IPR002123">
    <property type="entry name" value="Plipid/glycerol_acylTrfase"/>
</dbReference>
<comment type="caution">
    <text evidence="15">The sequence shown here is derived from an EMBL/GenBank/DDBJ whole genome shotgun (WGS) entry which is preliminary data.</text>
</comment>
<dbReference type="GO" id="GO:0047184">
    <property type="term" value="F:1-acylglycerophosphocholine O-acyltransferase activity"/>
    <property type="evidence" value="ECO:0007669"/>
    <property type="project" value="TreeGrafter"/>
</dbReference>
<evidence type="ECO:0000256" key="5">
    <source>
        <dbReference type="ARBA" id="ARBA00022792"/>
    </source>
</evidence>
<dbReference type="SUPFAM" id="SSF69593">
    <property type="entry name" value="Glycerol-3-phosphate (1)-acyltransferase"/>
    <property type="match status" value="1"/>
</dbReference>
<evidence type="ECO:0000256" key="1">
    <source>
        <dbReference type="ARBA" id="ARBA00004137"/>
    </source>
</evidence>
<keyword evidence="8" id="KW-0472">Membrane</keyword>
<dbReference type="PANTHER" id="PTHR12497">
    <property type="entry name" value="TAZ PROTEIN TAFAZZIN"/>
    <property type="match status" value="1"/>
</dbReference>
<evidence type="ECO:0000256" key="9">
    <source>
        <dbReference type="ARBA" id="ARBA00023315"/>
    </source>
</evidence>
<evidence type="ECO:0000313" key="15">
    <source>
        <dbReference type="EMBL" id="OWF48313.1"/>
    </source>
</evidence>
<gene>
    <name evidence="15" type="ORF">KP79_PYT11834</name>
</gene>
<keyword evidence="9" id="KW-0012">Acyltransferase</keyword>
<dbReference type="CDD" id="cd07989">
    <property type="entry name" value="LPLAT_AGPAT-like"/>
    <property type="match status" value="1"/>
</dbReference>
<evidence type="ECO:0000313" key="16">
    <source>
        <dbReference type="Proteomes" id="UP000242188"/>
    </source>
</evidence>
<dbReference type="GO" id="GO:0005743">
    <property type="term" value="C:mitochondrial inner membrane"/>
    <property type="evidence" value="ECO:0007669"/>
    <property type="project" value="UniProtKB-SubCell"/>
</dbReference>
<keyword evidence="6" id="KW-0443">Lipid metabolism</keyword>
<evidence type="ECO:0000259" key="14">
    <source>
        <dbReference type="SMART" id="SM00563"/>
    </source>
</evidence>